<proteinExistence type="inferred from homology"/>
<feature type="compositionally biased region" description="Basic and acidic residues" evidence="4">
    <location>
        <begin position="823"/>
        <end position="832"/>
    </location>
</feature>
<feature type="compositionally biased region" description="Basic and acidic residues" evidence="4">
    <location>
        <begin position="300"/>
        <end position="310"/>
    </location>
</feature>
<feature type="domain" description="Cyclic nucleotide-binding" evidence="5">
    <location>
        <begin position="499"/>
        <end position="573"/>
    </location>
</feature>
<evidence type="ECO:0000259" key="5">
    <source>
        <dbReference type="PROSITE" id="PS50042"/>
    </source>
</evidence>
<dbReference type="GO" id="GO:0030552">
    <property type="term" value="F:cAMP binding"/>
    <property type="evidence" value="ECO:0007669"/>
    <property type="project" value="UniProtKB-KW"/>
</dbReference>
<evidence type="ECO:0000313" key="7">
    <source>
        <dbReference type="Proteomes" id="UP000683360"/>
    </source>
</evidence>
<dbReference type="AlphaFoldDB" id="A0A8S3Q0G6"/>
<dbReference type="GO" id="GO:0005952">
    <property type="term" value="C:cAMP-dependent protein kinase complex"/>
    <property type="evidence" value="ECO:0007669"/>
    <property type="project" value="InterPro"/>
</dbReference>
<evidence type="ECO:0000256" key="2">
    <source>
        <dbReference type="ARBA" id="ARBA00022566"/>
    </source>
</evidence>
<dbReference type="Gene3D" id="2.60.120.10">
    <property type="entry name" value="Jelly Rolls"/>
    <property type="match status" value="2"/>
</dbReference>
<keyword evidence="2" id="KW-0116">cAMP-binding</keyword>
<comment type="caution">
    <text evidence="6">The sequence shown here is derived from an EMBL/GenBank/DDBJ whole genome shotgun (WGS) entry which is preliminary data.</text>
</comment>
<dbReference type="GO" id="GO:0005829">
    <property type="term" value="C:cytosol"/>
    <property type="evidence" value="ECO:0007669"/>
    <property type="project" value="TreeGrafter"/>
</dbReference>
<feature type="region of interest" description="Disordered" evidence="4">
    <location>
        <begin position="297"/>
        <end position="325"/>
    </location>
</feature>
<reference evidence="6" key="1">
    <citation type="submission" date="2021-03" db="EMBL/GenBank/DDBJ databases">
        <authorList>
            <person name="Bekaert M."/>
        </authorList>
    </citation>
    <scope>NUCLEOTIDE SEQUENCE</scope>
</reference>
<evidence type="ECO:0000313" key="6">
    <source>
        <dbReference type="EMBL" id="CAG2188380.1"/>
    </source>
</evidence>
<dbReference type="CDD" id="cd00038">
    <property type="entry name" value="CAP_ED"/>
    <property type="match status" value="2"/>
</dbReference>
<comment type="similarity">
    <text evidence="1">Belongs to the cAMP-dependent kinase regulatory chain family.</text>
</comment>
<gene>
    <name evidence="6" type="ORF">MEDL_3810</name>
</gene>
<dbReference type="GO" id="GO:0034236">
    <property type="term" value="F:protein kinase A catalytic subunit binding"/>
    <property type="evidence" value="ECO:0007669"/>
    <property type="project" value="TreeGrafter"/>
</dbReference>
<dbReference type="PROSITE" id="PS00888">
    <property type="entry name" value="CNMP_BINDING_1"/>
    <property type="match status" value="1"/>
</dbReference>
<dbReference type="EMBL" id="CAJPWZ010000224">
    <property type="protein sequence ID" value="CAG2188380.1"/>
    <property type="molecule type" value="Genomic_DNA"/>
</dbReference>
<dbReference type="InterPro" id="IPR014710">
    <property type="entry name" value="RmlC-like_jellyroll"/>
</dbReference>
<dbReference type="PANTHER" id="PTHR11635:SF152">
    <property type="entry name" value="CAMP-DEPENDENT PROTEIN KINASE TYPE I REGULATORY SUBUNIT-RELATED"/>
    <property type="match status" value="1"/>
</dbReference>
<feature type="compositionally biased region" description="Low complexity" evidence="4">
    <location>
        <begin position="1025"/>
        <end position="1035"/>
    </location>
</feature>
<dbReference type="OrthoDB" id="2021138at2759"/>
<keyword evidence="2" id="KW-0547">Nucleotide-binding</keyword>
<evidence type="ECO:0000256" key="4">
    <source>
        <dbReference type="SAM" id="MobiDB-lite"/>
    </source>
</evidence>
<dbReference type="PROSITE" id="PS50042">
    <property type="entry name" value="CNMP_BINDING_3"/>
    <property type="match status" value="2"/>
</dbReference>
<feature type="region of interest" description="Disordered" evidence="4">
    <location>
        <begin position="1021"/>
        <end position="1048"/>
    </location>
</feature>
<dbReference type="GO" id="GO:0004862">
    <property type="term" value="F:cAMP-dependent protein kinase inhibitor activity"/>
    <property type="evidence" value="ECO:0007669"/>
    <property type="project" value="TreeGrafter"/>
</dbReference>
<dbReference type="InterPro" id="IPR000595">
    <property type="entry name" value="cNMP-bd_dom"/>
</dbReference>
<feature type="domain" description="Cyclic nucleotide-binding" evidence="5">
    <location>
        <begin position="340"/>
        <end position="496"/>
    </location>
</feature>
<dbReference type="InterPro" id="IPR018488">
    <property type="entry name" value="cNMP-bd_CS"/>
</dbReference>
<dbReference type="InterPro" id="IPR050503">
    <property type="entry name" value="cAMP-dep_PK_reg_su-like"/>
</dbReference>
<dbReference type="SMART" id="SM00100">
    <property type="entry name" value="cNMP"/>
    <property type="match status" value="2"/>
</dbReference>
<sequence>MQHSEDERLSLDISEIQSHSTTLSLENVELASLQDDEEEENIEGLLNAILPNDFGSFTLERIDQSATESQPSVLPVSSPPPLLCRHPPPASGRDDDIVVLKKICLTELTTNPSTSEEILPSINDLRMFDFKCVPNHISSNTKVAIVEFAAKFKTFATTGESFIKYVTGSIINKLLRDLQNLQRIIICEEKYSFTPDVFKAATRQIRQTKDPVTIAHLKEKDEIISRDKFSKKAAITTGLGMKAVSTYLGKHLTELDIQADIIIDVDSEAVYGQCEFEDSDKCTCPLFTTPVRTVFTQESSGKRQLDDTPQKGKNSKRPPKMSTPRNMMVVLPWLRRKSDLLKDLDNTVLTDVIRNCDYTKACRDDVVIKQGDTGDRFFIMLTGTTSVYIDTVKSDEENAVVAEEMSEKDIIEKMLEEETGKKKKLDRKKYGKFILHYEAGKSFGEVALMSEDAVRNATVIADEETDLLVVSRELFNRSMKAKQEEEYKEREDFIQKCPLFRSWTSRFKRLLELSIRKETFPFGTVIARQGEPVSGLFFILSGQAKSTVQPALHHQQYPQLMKLDVNEVAAELGRENYNKLVQKKEKDLTQEQIKIRRKEGYAAAERHRNQSRIELCSIEENDLIGDLEMVLDLETNYSTVTCTANTVAMVLDAKNYDRLVAKKNQQTVIKMCQTAAQKMYYRLYAYKGDQIPFLKCALKKLNEKLPRRPESKYQRKPVSTDKSKIMETLIELFLQGKGPLIEPYVPDSLYYRKMSARKAKHMEQSKKLTERLHPVRKRRTIPRSLKQLKRMDAENELLHVPVSHETTIVRSFVRPGTALGIKGTERPKEHTKLRPKTATERSTGFITEVDGEYTTNVAKPFDSPQIFEQMDQIQHEKSEARSNVICTLSAKEELRNYMKQTDHGTESTVDGLSNDDFFDWETSDSNLRTLEDRLKDFCSQYTSTTRGPPLLAELKRFYIKDEREEENAFELKVPRPGGTVYVRTKQCDGKTDSHSGEHHHVRHYVISRDDKLDTSAMLPPRPIRMARSSESGSRASSRRLPRATSITH</sequence>
<protein>
    <recommendedName>
        <fullName evidence="5">Cyclic nucleotide-binding domain-containing protein</fullName>
    </recommendedName>
</protein>
<keyword evidence="3" id="KW-0114">cAMP</keyword>
<feature type="region of interest" description="Disordered" evidence="4">
    <location>
        <begin position="820"/>
        <end position="840"/>
    </location>
</feature>
<name>A0A8S3Q0G6_MYTED</name>
<keyword evidence="7" id="KW-1185">Reference proteome</keyword>
<evidence type="ECO:0000256" key="3">
    <source>
        <dbReference type="ARBA" id="ARBA00023149"/>
    </source>
</evidence>
<dbReference type="InterPro" id="IPR018490">
    <property type="entry name" value="cNMP-bd_dom_sf"/>
</dbReference>
<evidence type="ECO:0000256" key="1">
    <source>
        <dbReference type="ARBA" id="ARBA00005753"/>
    </source>
</evidence>
<dbReference type="Proteomes" id="UP000683360">
    <property type="component" value="Unassembled WGS sequence"/>
</dbReference>
<dbReference type="SUPFAM" id="SSF51206">
    <property type="entry name" value="cAMP-binding domain-like"/>
    <property type="match status" value="2"/>
</dbReference>
<accession>A0A8S3Q0G6</accession>
<organism evidence="6 7">
    <name type="scientific">Mytilus edulis</name>
    <name type="common">Blue mussel</name>
    <dbReference type="NCBI Taxonomy" id="6550"/>
    <lineage>
        <taxon>Eukaryota</taxon>
        <taxon>Metazoa</taxon>
        <taxon>Spiralia</taxon>
        <taxon>Lophotrochozoa</taxon>
        <taxon>Mollusca</taxon>
        <taxon>Bivalvia</taxon>
        <taxon>Autobranchia</taxon>
        <taxon>Pteriomorphia</taxon>
        <taxon>Mytilida</taxon>
        <taxon>Mytiloidea</taxon>
        <taxon>Mytilidae</taxon>
        <taxon>Mytilinae</taxon>
        <taxon>Mytilus</taxon>
    </lineage>
</organism>
<dbReference type="PANTHER" id="PTHR11635">
    <property type="entry name" value="CAMP-DEPENDENT PROTEIN KINASE REGULATORY CHAIN"/>
    <property type="match status" value="1"/>
</dbReference>